<dbReference type="Proteomes" id="UP000606974">
    <property type="component" value="Unassembled WGS sequence"/>
</dbReference>
<gene>
    <name evidence="1" type="ORF">GJ744_006889</name>
</gene>
<dbReference type="OrthoDB" id="5209368at2759"/>
<proteinExistence type="predicted"/>
<reference evidence="1" key="1">
    <citation type="submission" date="2020-02" db="EMBL/GenBank/DDBJ databases">
        <authorList>
            <person name="Palmer J.M."/>
        </authorList>
    </citation>
    <scope>NUCLEOTIDE SEQUENCE</scope>
    <source>
        <strain evidence="1">EPUS1.4</strain>
        <tissue evidence="1">Thallus</tissue>
    </source>
</reference>
<dbReference type="AlphaFoldDB" id="A0A8H7ABF7"/>
<sequence length="170" mass="19973">MDLWGSYKGVRLFLEWDSVETADRISETQLQRFLIAAFHPQNLLKAWSNNFKASQDTLLEVAYSLSEIRFVPQFFETGVWQKQIDILLWTYFAVNKPYKHKSRLVLKALHALLLKNADPEVRRRSIRLHTILTSEIKQLLRNKGYQASSEALFTPPSVMELWRGYERDEA</sequence>
<protein>
    <submittedName>
        <fullName evidence="1">Uncharacterized protein</fullName>
    </submittedName>
</protein>
<evidence type="ECO:0000313" key="2">
    <source>
        <dbReference type="Proteomes" id="UP000606974"/>
    </source>
</evidence>
<name>A0A8H7ABF7_9EURO</name>
<dbReference type="EMBL" id="JAACFV010000319">
    <property type="protein sequence ID" value="KAF7502145.1"/>
    <property type="molecule type" value="Genomic_DNA"/>
</dbReference>
<organism evidence="1 2">
    <name type="scientific">Endocarpon pusillum</name>
    <dbReference type="NCBI Taxonomy" id="364733"/>
    <lineage>
        <taxon>Eukaryota</taxon>
        <taxon>Fungi</taxon>
        <taxon>Dikarya</taxon>
        <taxon>Ascomycota</taxon>
        <taxon>Pezizomycotina</taxon>
        <taxon>Eurotiomycetes</taxon>
        <taxon>Chaetothyriomycetidae</taxon>
        <taxon>Verrucariales</taxon>
        <taxon>Verrucariaceae</taxon>
        <taxon>Endocarpon</taxon>
    </lineage>
</organism>
<accession>A0A8H7ABF7</accession>
<comment type="caution">
    <text evidence="1">The sequence shown here is derived from an EMBL/GenBank/DDBJ whole genome shotgun (WGS) entry which is preliminary data.</text>
</comment>
<keyword evidence="2" id="KW-1185">Reference proteome</keyword>
<evidence type="ECO:0000313" key="1">
    <source>
        <dbReference type="EMBL" id="KAF7502145.1"/>
    </source>
</evidence>